<reference evidence="4 5" key="1">
    <citation type="submission" date="2018-08" db="EMBL/GenBank/DDBJ databases">
        <title>Actinomadura jelena sp. nov., a novel Actinomycete isolated from soil in Chad.</title>
        <authorList>
            <person name="Shi L."/>
        </authorList>
    </citation>
    <scope>NUCLEOTIDE SEQUENCE [LARGE SCALE GENOMIC DNA]</scope>
    <source>
        <strain evidence="4 5">NEAU-G17</strain>
    </source>
</reference>
<dbReference type="SUPFAM" id="SSF47336">
    <property type="entry name" value="ACP-like"/>
    <property type="match status" value="1"/>
</dbReference>
<dbReference type="GO" id="GO:0031177">
    <property type="term" value="F:phosphopantetheine binding"/>
    <property type="evidence" value="ECO:0007669"/>
    <property type="project" value="InterPro"/>
</dbReference>
<protein>
    <submittedName>
        <fullName evidence="4">Acyl carrier protein</fullName>
    </submittedName>
</protein>
<sequence length="95" mass="10336">MNGSESDPLEPGLGHWLRERVAHYAQREPAEIDPSANLTSYGLDSVYALSLCGDIEDRLGLVLEPTVAWDHPTIEALAAHVEGMLTDARRPQDAG</sequence>
<keyword evidence="5" id="KW-1185">Reference proteome</keyword>
<comment type="caution">
    <text evidence="4">The sequence shown here is derived from an EMBL/GenBank/DDBJ whole genome shotgun (WGS) entry which is preliminary data.</text>
</comment>
<accession>A0A372JPC4</accession>
<dbReference type="InterPro" id="IPR009081">
    <property type="entry name" value="PP-bd_ACP"/>
</dbReference>
<dbReference type="Pfam" id="PF00550">
    <property type="entry name" value="PP-binding"/>
    <property type="match status" value="1"/>
</dbReference>
<dbReference type="OrthoDB" id="9023404at2"/>
<gene>
    <name evidence="4" type="ORF">DZF91_09505</name>
</gene>
<evidence type="ECO:0000256" key="2">
    <source>
        <dbReference type="ARBA" id="ARBA00022553"/>
    </source>
</evidence>
<evidence type="ECO:0000256" key="1">
    <source>
        <dbReference type="ARBA" id="ARBA00022450"/>
    </source>
</evidence>
<dbReference type="EMBL" id="QURH01000180">
    <property type="protein sequence ID" value="RFU41881.1"/>
    <property type="molecule type" value="Genomic_DNA"/>
</dbReference>
<dbReference type="SMART" id="SM00823">
    <property type="entry name" value="PKS_PP"/>
    <property type="match status" value="1"/>
</dbReference>
<dbReference type="SMART" id="SM01294">
    <property type="entry name" value="PKS_PP_betabranch"/>
    <property type="match status" value="1"/>
</dbReference>
<dbReference type="InterPro" id="IPR020806">
    <property type="entry name" value="PKS_PP-bd"/>
</dbReference>
<keyword evidence="2" id="KW-0597">Phosphoprotein</keyword>
<organism evidence="4 5">
    <name type="scientific">Actinomadura logoneensis</name>
    <dbReference type="NCBI Taxonomy" id="2293572"/>
    <lineage>
        <taxon>Bacteria</taxon>
        <taxon>Bacillati</taxon>
        <taxon>Actinomycetota</taxon>
        <taxon>Actinomycetes</taxon>
        <taxon>Streptosporangiales</taxon>
        <taxon>Thermomonosporaceae</taxon>
        <taxon>Actinomadura</taxon>
    </lineage>
</organism>
<evidence type="ECO:0000313" key="5">
    <source>
        <dbReference type="Proteomes" id="UP000261811"/>
    </source>
</evidence>
<name>A0A372JPC4_9ACTN</name>
<keyword evidence="1" id="KW-0596">Phosphopantetheine</keyword>
<dbReference type="Proteomes" id="UP000261811">
    <property type="component" value="Unassembled WGS sequence"/>
</dbReference>
<dbReference type="InterPro" id="IPR036736">
    <property type="entry name" value="ACP-like_sf"/>
</dbReference>
<dbReference type="RefSeq" id="WP_117357106.1">
    <property type="nucleotide sequence ID" value="NZ_QURH01000180.1"/>
</dbReference>
<proteinExistence type="predicted"/>
<evidence type="ECO:0000313" key="4">
    <source>
        <dbReference type="EMBL" id="RFU41881.1"/>
    </source>
</evidence>
<dbReference type="PROSITE" id="PS50075">
    <property type="entry name" value="CARRIER"/>
    <property type="match status" value="1"/>
</dbReference>
<evidence type="ECO:0000259" key="3">
    <source>
        <dbReference type="PROSITE" id="PS50075"/>
    </source>
</evidence>
<feature type="domain" description="Carrier" evidence="3">
    <location>
        <begin position="8"/>
        <end position="85"/>
    </location>
</feature>
<dbReference type="Gene3D" id="1.10.1200.10">
    <property type="entry name" value="ACP-like"/>
    <property type="match status" value="1"/>
</dbReference>
<dbReference type="AlphaFoldDB" id="A0A372JPC4"/>